<dbReference type="AlphaFoldDB" id="A0ABD1B4G9"/>
<accession>A0ABD1B4G9</accession>
<comment type="caution">
    <text evidence="1">The sequence shown here is derived from an EMBL/GenBank/DDBJ whole genome shotgun (WGS) entry which is preliminary data.</text>
</comment>
<dbReference type="Proteomes" id="UP001558713">
    <property type="component" value="Unassembled WGS sequence"/>
</dbReference>
<gene>
    <name evidence="1" type="ORF">V5N11_010537</name>
</gene>
<sequence length="105" mass="11885">MAEFRCIHKTVQSLRNIQVIFVEIKSSCKAAMDAILINPVKDWPRYINYLDLLTRISASFNQVTIKLVPKEANLVAWDIAPSVTGEGQFQSNLALEGTSRNEKLY</sequence>
<dbReference type="EMBL" id="JBANAX010000436">
    <property type="protein sequence ID" value="KAL1208860.1"/>
    <property type="molecule type" value="Genomic_DNA"/>
</dbReference>
<evidence type="ECO:0008006" key="3">
    <source>
        <dbReference type="Google" id="ProtNLM"/>
    </source>
</evidence>
<evidence type="ECO:0000313" key="1">
    <source>
        <dbReference type="EMBL" id="KAL1208860.1"/>
    </source>
</evidence>
<protein>
    <recommendedName>
        <fullName evidence="3">RNase H type-1 domain-containing protein</fullName>
    </recommendedName>
</protein>
<reference evidence="1 2" key="1">
    <citation type="submission" date="2024-04" db="EMBL/GenBank/DDBJ databases">
        <title>Genome assembly C_amara_ONT_v2.</title>
        <authorList>
            <person name="Yant L."/>
            <person name="Moore C."/>
            <person name="Slenker M."/>
        </authorList>
    </citation>
    <scope>NUCLEOTIDE SEQUENCE [LARGE SCALE GENOMIC DNA]</scope>
    <source>
        <tissue evidence="1">Leaf</tissue>
    </source>
</reference>
<name>A0ABD1B4G9_CARAN</name>
<keyword evidence="2" id="KW-1185">Reference proteome</keyword>
<organism evidence="1 2">
    <name type="scientific">Cardamine amara subsp. amara</name>
    <dbReference type="NCBI Taxonomy" id="228776"/>
    <lineage>
        <taxon>Eukaryota</taxon>
        <taxon>Viridiplantae</taxon>
        <taxon>Streptophyta</taxon>
        <taxon>Embryophyta</taxon>
        <taxon>Tracheophyta</taxon>
        <taxon>Spermatophyta</taxon>
        <taxon>Magnoliopsida</taxon>
        <taxon>eudicotyledons</taxon>
        <taxon>Gunneridae</taxon>
        <taxon>Pentapetalae</taxon>
        <taxon>rosids</taxon>
        <taxon>malvids</taxon>
        <taxon>Brassicales</taxon>
        <taxon>Brassicaceae</taxon>
        <taxon>Cardamineae</taxon>
        <taxon>Cardamine</taxon>
    </lineage>
</organism>
<evidence type="ECO:0000313" key="2">
    <source>
        <dbReference type="Proteomes" id="UP001558713"/>
    </source>
</evidence>
<proteinExistence type="predicted"/>